<proteinExistence type="predicted"/>
<evidence type="ECO:0000313" key="1">
    <source>
        <dbReference type="EMBL" id="CAD8125824.1"/>
    </source>
</evidence>
<name>A0A8S1REX3_9CILI</name>
<evidence type="ECO:0000313" key="2">
    <source>
        <dbReference type="Proteomes" id="UP000692954"/>
    </source>
</evidence>
<protein>
    <submittedName>
        <fullName evidence="1">Uncharacterized protein</fullName>
    </submittedName>
</protein>
<keyword evidence="2" id="KW-1185">Reference proteome</keyword>
<accession>A0A8S1REX3</accession>
<gene>
    <name evidence="1" type="ORF">PSON_ATCC_30995.1.T1620087</name>
</gene>
<dbReference type="OrthoDB" id="286156at2759"/>
<reference evidence="1" key="1">
    <citation type="submission" date="2021-01" db="EMBL/GenBank/DDBJ databases">
        <authorList>
            <consortium name="Genoscope - CEA"/>
            <person name="William W."/>
        </authorList>
    </citation>
    <scope>NUCLEOTIDE SEQUENCE</scope>
</reference>
<dbReference type="EMBL" id="CAJJDN010000162">
    <property type="protein sequence ID" value="CAD8125824.1"/>
    <property type="molecule type" value="Genomic_DNA"/>
</dbReference>
<dbReference type="Proteomes" id="UP000692954">
    <property type="component" value="Unassembled WGS sequence"/>
</dbReference>
<comment type="caution">
    <text evidence="1">The sequence shown here is derived from an EMBL/GenBank/DDBJ whole genome shotgun (WGS) entry which is preliminary data.</text>
</comment>
<sequence>MQKQQTIAVVRAPSGITKQPFKSIATIKQAPLQRVNSAGFMGGKIQSNFYQKPITPFKQTHNYRQDWKNYLYSFPRIPRIKILAPNTGYDAKMIK</sequence>
<dbReference type="AlphaFoldDB" id="A0A8S1REX3"/>
<organism evidence="1 2">
    <name type="scientific">Paramecium sonneborni</name>
    <dbReference type="NCBI Taxonomy" id="65129"/>
    <lineage>
        <taxon>Eukaryota</taxon>
        <taxon>Sar</taxon>
        <taxon>Alveolata</taxon>
        <taxon>Ciliophora</taxon>
        <taxon>Intramacronucleata</taxon>
        <taxon>Oligohymenophorea</taxon>
        <taxon>Peniculida</taxon>
        <taxon>Parameciidae</taxon>
        <taxon>Paramecium</taxon>
    </lineage>
</organism>